<name>A0A6V8H260_TALPI</name>
<dbReference type="AlphaFoldDB" id="A0A6V8H260"/>
<gene>
    <name evidence="1" type="ORF">TCE0_015r01532</name>
</gene>
<keyword evidence="2" id="KW-1185">Reference proteome</keyword>
<protein>
    <submittedName>
        <fullName evidence="1">Uncharacterized protein</fullName>
    </submittedName>
</protein>
<dbReference type="EMBL" id="DF933811">
    <property type="protein sequence ID" value="GAM34145.1"/>
    <property type="molecule type" value="Genomic_DNA"/>
</dbReference>
<sequence>MAEPPKSPTFTEFIAFRLKPSVKPEEGESNREGEQLLDFFRETMLQSGHLGSAWGRTLEDENVVIWVIGSPLPFFLLSRLSIYEWSDSSNSTPLSRLDPFIDYSNSDDPTTLLTFYSTLSPSISESDTLTTNPITELVTVAVPSDISPDNHKQFNNDQLAFRDALLNKATPESVRPITWARGQIERPAEFEHQDSPSGKALVYLNVIGWKSREQHTQARDTKAFAETIEPLRKRVLMPVKGMDMKHVKFQKIGF</sequence>
<dbReference type="Proteomes" id="UP000053095">
    <property type="component" value="Unassembled WGS sequence"/>
</dbReference>
<evidence type="ECO:0000313" key="1">
    <source>
        <dbReference type="EMBL" id="GAM34145.1"/>
    </source>
</evidence>
<evidence type="ECO:0000313" key="2">
    <source>
        <dbReference type="Proteomes" id="UP000053095"/>
    </source>
</evidence>
<comment type="caution">
    <text evidence="1">The sequence shown here is derived from an EMBL/GenBank/DDBJ whole genome shotgun (WGS) entry which is preliminary data.</text>
</comment>
<proteinExistence type="predicted"/>
<reference evidence="2" key="1">
    <citation type="journal article" date="2015" name="Genome Announc.">
        <title>Draft genome sequence of Talaromyces cellulolyticus strain Y-94, a source of lignocellulosic biomass-degrading enzymes.</title>
        <authorList>
            <person name="Fujii T."/>
            <person name="Koike H."/>
            <person name="Sawayama S."/>
            <person name="Yano S."/>
            <person name="Inoue H."/>
        </authorList>
    </citation>
    <scope>NUCLEOTIDE SEQUENCE [LARGE SCALE GENOMIC DNA]</scope>
    <source>
        <strain evidence="2">Y-94</strain>
    </source>
</reference>
<accession>A0A6V8H260</accession>
<organism evidence="1 2">
    <name type="scientific">Talaromyces pinophilus</name>
    <name type="common">Penicillium pinophilum</name>
    <dbReference type="NCBI Taxonomy" id="128442"/>
    <lineage>
        <taxon>Eukaryota</taxon>
        <taxon>Fungi</taxon>
        <taxon>Dikarya</taxon>
        <taxon>Ascomycota</taxon>
        <taxon>Pezizomycotina</taxon>
        <taxon>Eurotiomycetes</taxon>
        <taxon>Eurotiomycetidae</taxon>
        <taxon>Eurotiales</taxon>
        <taxon>Trichocomaceae</taxon>
        <taxon>Talaromyces</taxon>
        <taxon>Talaromyces sect. Talaromyces</taxon>
    </lineage>
</organism>